<feature type="domain" description="MYST-type HAT" evidence="20">
    <location>
        <begin position="928"/>
        <end position="1207"/>
    </location>
</feature>
<dbReference type="InterPro" id="IPR019787">
    <property type="entry name" value="Znf_PHD-finger"/>
</dbReference>
<feature type="compositionally biased region" description="Basic residues" evidence="17">
    <location>
        <begin position="626"/>
        <end position="636"/>
    </location>
</feature>
<feature type="compositionally biased region" description="Polar residues" evidence="17">
    <location>
        <begin position="524"/>
        <end position="541"/>
    </location>
</feature>
<feature type="compositionally biased region" description="Basic residues" evidence="17">
    <location>
        <begin position="1268"/>
        <end position="1279"/>
    </location>
</feature>
<evidence type="ECO:0000256" key="17">
    <source>
        <dbReference type="SAM" id="MobiDB-lite"/>
    </source>
</evidence>
<dbReference type="PANTHER" id="PTHR10615:SF217">
    <property type="entry name" value="HISTONE ACETYLTRANSFERASE"/>
    <property type="match status" value="1"/>
</dbReference>
<dbReference type="GO" id="GO:0003712">
    <property type="term" value="F:transcription coregulator activity"/>
    <property type="evidence" value="ECO:0007669"/>
    <property type="project" value="TreeGrafter"/>
</dbReference>
<dbReference type="InterPro" id="IPR050603">
    <property type="entry name" value="MYST_HAT"/>
</dbReference>
<dbReference type="CDD" id="cd15489">
    <property type="entry name" value="PHD_SF"/>
    <property type="match status" value="1"/>
</dbReference>
<dbReference type="InterPro" id="IPR036388">
    <property type="entry name" value="WH-like_DNA-bd_sf"/>
</dbReference>
<feature type="compositionally biased region" description="Low complexity" evidence="17">
    <location>
        <begin position="62"/>
        <end position="76"/>
    </location>
</feature>
<evidence type="ECO:0000256" key="13">
    <source>
        <dbReference type="ARBA" id="ARBA00022990"/>
    </source>
</evidence>
<keyword evidence="7" id="KW-0808">Transferase</keyword>
<dbReference type="GO" id="GO:0006357">
    <property type="term" value="P:regulation of transcription by RNA polymerase II"/>
    <property type="evidence" value="ECO:0007669"/>
    <property type="project" value="TreeGrafter"/>
</dbReference>
<dbReference type="SUPFAM" id="SSF55729">
    <property type="entry name" value="Acyl-CoA N-acyltransferases (Nat)"/>
    <property type="match status" value="1"/>
</dbReference>
<comment type="subcellular location">
    <subcellularLocation>
        <location evidence="1">Nucleus</location>
    </subcellularLocation>
</comment>
<feature type="compositionally biased region" description="Low complexity" evidence="17">
    <location>
        <begin position="1330"/>
        <end position="1341"/>
    </location>
</feature>
<feature type="compositionally biased region" description="Basic and acidic residues" evidence="17">
    <location>
        <begin position="479"/>
        <end position="501"/>
    </location>
</feature>
<feature type="domain" description="RING-type" evidence="19">
    <location>
        <begin position="328"/>
        <end position="377"/>
    </location>
</feature>
<dbReference type="Gene3D" id="3.30.40.10">
    <property type="entry name" value="Zinc/RING finger domain, C3HC4 (zinc finger)"/>
    <property type="match status" value="2"/>
</dbReference>
<feature type="compositionally biased region" description="Polar residues" evidence="17">
    <location>
        <begin position="1605"/>
        <end position="1615"/>
    </location>
</feature>
<dbReference type="PROSITE" id="PS51726">
    <property type="entry name" value="MYST_HAT"/>
    <property type="match status" value="1"/>
</dbReference>
<dbReference type="Pfam" id="PF17772">
    <property type="entry name" value="zf-MYST"/>
    <property type="match status" value="1"/>
</dbReference>
<feature type="active site" description="Proton donor/acceptor" evidence="15">
    <location>
        <position position="1112"/>
    </location>
</feature>
<dbReference type="InterPro" id="IPR011011">
    <property type="entry name" value="Znf_FYVE_PHD"/>
</dbReference>
<evidence type="ECO:0000259" key="18">
    <source>
        <dbReference type="PROSITE" id="PS50016"/>
    </source>
</evidence>
<comment type="similarity">
    <text evidence="2">Belongs to the MYST (SAS/MOZ) family.</text>
</comment>
<feature type="compositionally biased region" description="Polar residues" evidence="17">
    <location>
        <begin position="1744"/>
        <end position="1759"/>
    </location>
</feature>
<dbReference type="PROSITE" id="PS50089">
    <property type="entry name" value="ZF_RING_2"/>
    <property type="match status" value="1"/>
</dbReference>
<feature type="region of interest" description="Disordered" evidence="17">
    <location>
        <begin position="1"/>
        <end position="102"/>
    </location>
</feature>
<dbReference type="OrthoDB" id="6516082at2759"/>
<dbReference type="InterPro" id="IPR002717">
    <property type="entry name" value="HAT_MYST-type"/>
</dbReference>
<keyword evidence="5" id="KW-1017">Isopeptide bond</keyword>
<evidence type="ECO:0000313" key="22">
    <source>
        <dbReference type="EMBL" id="RWS28222.1"/>
    </source>
</evidence>
<dbReference type="GO" id="GO:0003682">
    <property type="term" value="F:chromatin binding"/>
    <property type="evidence" value="ECO:0007669"/>
    <property type="project" value="TreeGrafter"/>
</dbReference>
<feature type="compositionally biased region" description="Polar residues" evidence="17">
    <location>
        <begin position="1582"/>
        <end position="1595"/>
    </location>
</feature>
<evidence type="ECO:0000256" key="14">
    <source>
        <dbReference type="ARBA" id="ARBA00023242"/>
    </source>
</evidence>
<keyword evidence="12" id="KW-0156">Chromatin regulator</keyword>
<feature type="domain" description="PHD-type" evidence="18">
    <location>
        <begin position="325"/>
        <end position="379"/>
    </location>
</feature>
<evidence type="ECO:0000256" key="9">
    <source>
        <dbReference type="ARBA" id="ARBA00022771"/>
    </source>
</evidence>
<feature type="compositionally biased region" description="Basic and acidic residues" evidence="17">
    <location>
        <begin position="1363"/>
        <end position="1377"/>
    </location>
</feature>
<dbReference type="GO" id="GO:0010484">
    <property type="term" value="F:histone H3 acetyltransferase activity"/>
    <property type="evidence" value="ECO:0007669"/>
    <property type="project" value="TreeGrafter"/>
</dbReference>
<keyword evidence="14" id="KW-0539">Nucleus</keyword>
<evidence type="ECO:0000256" key="4">
    <source>
        <dbReference type="ARBA" id="ARBA00022491"/>
    </source>
</evidence>
<feature type="compositionally biased region" description="Polar residues" evidence="17">
    <location>
        <begin position="1409"/>
        <end position="1424"/>
    </location>
</feature>
<dbReference type="STRING" id="299467.A0A443SL44"/>
<dbReference type="PANTHER" id="PTHR10615">
    <property type="entry name" value="HISTONE ACETYLTRANSFERASE"/>
    <property type="match status" value="1"/>
</dbReference>
<feature type="compositionally biased region" description="Low complexity" evidence="17">
    <location>
        <begin position="1563"/>
        <end position="1581"/>
    </location>
</feature>
<evidence type="ECO:0000259" key="20">
    <source>
        <dbReference type="PROSITE" id="PS51726"/>
    </source>
</evidence>
<comment type="caution">
    <text evidence="22">The sequence shown here is derived from an EMBL/GenBank/DDBJ whole genome shotgun (WGS) entry which is preliminary data.</text>
</comment>
<dbReference type="Gene3D" id="1.10.10.10">
    <property type="entry name" value="Winged helix-like DNA-binding domain superfamily/Winged helix DNA-binding domain"/>
    <property type="match status" value="1"/>
</dbReference>
<dbReference type="InterPro" id="IPR016181">
    <property type="entry name" value="Acyl_CoA_acyltransferase"/>
</dbReference>
<feature type="compositionally biased region" description="Low complexity" evidence="17">
    <location>
        <begin position="1655"/>
        <end position="1674"/>
    </location>
</feature>
<feature type="compositionally biased region" description="Low complexity" evidence="17">
    <location>
        <begin position="571"/>
        <end position="585"/>
    </location>
</feature>
<organism evidence="22 23">
    <name type="scientific">Leptotrombidium deliense</name>
    <dbReference type="NCBI Taxonomy" id="299467"/>
    <lineage>
        <taxon>Eukaryota</taxon>
        <taxon>Metazoa</taxon>
        <taxon>Ecdysozoa</taxon>
        <taxon>Arthropoda</taxon>
        <taxon>Chelicerata</taxon>
        <taxon>Arachnida</taxon>
        <taxon>Acari</taxon>
        <taxon>Acariformes</taxon>
        <taxon>Trombidiformes</taxon>
        <taxon>Prostigmata</taxon>
        <taxon>Anystina</taxon>
        <taxon>Parasitengona</taxon>
        <taxon>Trombiculoidea</taxon>
        <taxon>Trombiculidae</taxon>
        <taxon>Leptotrombidium</taxon>
    </lineage>
</organism>
<feature type="compositionally biased region" description="Basic and acidic residues" evidence="17">
    <location>
        <begin position="898"/>
        <end position="926"/>
    </location>
</feature>
<feature type="compositionally biased region" description="Basic and acidic residues" evidence="17">
    <location>
        <begin position="598"/>
        <end position="613"/>
    </location>
</feature>
<dbReference type="EC" id="2.3.1.48" evidence="3"/>
<feature type="compositionally biased region" description="Acidic residues" evidence="17">
    <location>
        <begin position="756"/>
        <end position="775"/>
    </location>
</feature>
<dbReference type="Proteomes" id="UP000288716">
    <property type="component" value="Unassembled WGS sequence"/>
</dbReference>
<dbReference type="GO" id="GO:0003677">
    <property type="term" value="F:DNA binding"/>
    <property type="evidence" value="ECO:0007669"/>
    <property type="project" value="InterPro"/>
</dbReference>
<dbReference type="SUPFAM" id="SSF57903">
    <property type="entry name" value="FYVE/PHD zinc finger"/>
    <property type="match status" value="2"/>
</dbReference>
<proteinExistence type="inferred from homology"/>
<evidence type="ECO:0000256" key="2">
    <source>
        <dbReference type="ARBA" id="ARBA00010107"/>
    </source>
</evidence>
<feature type="compositionally biased region" description="Polar residues" evidence="17">
    <location>
        <begin position="194"/>
        <end position="223"/>
    </location>
</feature>
<feature type="compositionally biased region" description="Polar residues" evidence="17">
    <location>
        <begin position="1488"/>
        <end position="1556"/>
    </location>
</feature>
<feature type="compositionally biased region" description="Low complexity" evidence="17">
    <location>
        <begin position="90"/>
        <end position="99"/>
    </location>
</feature>
<accession>A0A443SL44</accession>
<keyword evidence="11" id="KW-0832">Ubl conjugation</keyword>
<evidence type="ECO:0000259" key="19">
    <source>
        <dbReference type="PROSITE" id="PS50089"/>
    </source>
</evidence>
<evidence type="ECO:0000256" key="10">
    <source>
        <dbReference type="ARBA" id="ARBA00022833"/>
    </source>
</evidence>
<feature type="compositionally biased region" description="Polar residues" evidence="17">
    <location>
        <begin position="1229"/>
        <end position="1238"/>
    </location>
</feature>
<evidence type="ECO:0000259" key="21">
    <source>
        <dbReference type="PROSITE" id="PS52014"/>
    </source>
</evidence>
<feature type="compositionally biased region" description="Low complexity" evidence="17">
    <location>
        <begin position="1627"/>
        <end position="1640"/>
    </location>
</feature>
<dbReference type="Gene3D" id="3.30.60.60">
    <property type="entry name" value="N-acetyl transferase-like"/>
    <property type="match status" value="1"/>
</dbReference>
<feature type="compositionally biased region" description="Basic and acidic residues" evidence="17">
    <location>
        <begin position="1293"/>
        <end position="1308"/>
    </location>
</feature>
<feature type="compositionally biased region" description="Basic and acidic residues" evidence="17">
    <location>
        <begin position="680"/>
        <end position="743"/>
    </location>
</feature>
<feature type="compositionally biased region" description="Basic and acidic residues" evidence="17">
    <location>
        <begin position="657"/>
        <end position="671"/>
    </location>
</feature>
<feature type="compositionally biased region" description="Polar residues" evidence="17">
    <location>
        <begin position="1716"/>
        <end position="1729"/>
    </location>
</feature>
<evidence type="ECO:0000256" key="16">
    <source>
        <dbReference type="PROSITE-ProRule" id="PRU00175"/>
    </source>
</evidence>
<dbReference type="VEuPathDB" id="VectorBase:LDEU003819"/>
<dbReference type="InterPro" id="IPR013083">
    <property type="entry name" value="Znf_RING/FYVE/PHD"/>
</dbReference>
<feature type="compositionally biased region" description="Acidic residues" evidence="17">
    <location>
        <begin position="1347"/>
        <end position="1357"/>
    </location>
</feature>
<evidence type="ECO:0000256" key="7">
    <source>
        <dbReference type="ARBA" id="ARBA00022679"/>
    </source>
</evidence>
<dbReference type="FunFam" id="3.30.60.60:FF:000001">
    <property type="entry name" value="Histone acetyltransferase"/>
    <property type="match status" value="1"/>
</dbReference>
<feature type="region of interest" description="Disordered" evidence="17">
    <location>
        <begin position="193"/>
        <end position="320"/>
    </location>
</feature>
<dbReference type="Pfam" id="PF01853">
    <property type="entry name" value="MOZ_SAS"/>
    <property type="match status" value="1"/>
</dbReference>
<dbReference type="GO" id="GO:0008270">
    <property type="term" value="F:zinc ion binding"/>
    <property type="evidence" value="ECO:0007669"/>
    <property type="project" value="UniProtKB-KW"/>
</dbReference>
<keyword evidence="6" id="KW-0597">Phosphoprotein</keyword>
<feature type="compositionally biased region" description="Low complexity" evidence="17">
    <location>
        <begin position="829"/>
        <end position="850"/>
    </location>
</feature>
<dbReference type="PROSITE" id="PS50016">
    <property type="entry name" value="ZF_PHD_2"/>
    <property type="match status" value="2"/>
</dbReference>
<feature type="non-terminal residue" evidence="22">
    <location>
        <position position="1"/>
    </location>
</feature>
<dbReference type="PROSITE" id="PS52014">
    <property type="entry name" value="SAMD1_WH"/>
    <property type="match status" value="1"/>
</dbReference>
<keyword evidence="8" id="KW-0479">Metal-binding</keyword>
<evidence type="ECO:0000256" key="5">
    <source>
        <dbReference type="ARBA" id="ARBA00022499"/>
    </source>
</evidence>
<feature type="compositionally biased region" description="Polar residues" evidence="17">
    <location>
        <begin position="798"/>
        <end position="809"/>
    </location>
</feature>
<dbReference type="Pfam" id="PF00628">
    <property type="entry name" value="PHD"/>
    <property type="match status" value="1"/>
</dbReference>
<feature type="compositionally biased region" description="Basic and acidic residues" evidence="17">
    <location>
        <begin position="1385"/>
        <end position="1401"/>
    </location>
</feature>
<feature type="compositionally biased region" description="Acidic residues" evidence="17">
    <location>
        <begin position="647"/>
        <end position="656"/>
    </location>
</feature>
<dbReference type="Gene3D" id="3.40.630.30">
    <property type="match status" value="1"/>
</dbReference>
<dbReference type="EMBL" id="NCKV01001506">
    <property type="protein sequence ID" value="RWS28222.1"/>
    <property type="molecule type" value="Genomic_DNA"/>
</dbReference>
<keyword evidence="10" id="KW-0862">Zinc</keyword>
<evidence type="ECO:0000256" key="1">
    <source>
        <dbReference type="ARBA" id="ARBA00004123"/>
    </source>
</evidence>
<reference evidence="22 23" key="1">
    <citation type="journal article" date="2018" name="Gigascience">
        <title>Genomes of trombidid mites reveal novel predicted allergens and laterally-transferred genes associated with secondary metabolism.</title>
        <authorList>
            <person name="Dong X."/>
            <person name="Chaisiri K."/>
            <person name="Xia D."/>
            <person name="Armstrong S.D."/>
            <person name="Fang Y."/>
            <person name="Donnelly M.J."/>
            <person name="Kadowaki T."/>
            <person name="McGarry J.W."/>
            <person name="Darby A.C."/>
            <person name="Makepeace B.L."/>
        </authorList>
    </citation>
    <scope>NUCLEOTIDE SEQUENCE [LARGE SCALE GENOMIC DNA]</scope>
    <source>
        <strain evidence="22">UoL-UT</strain>
    </source>
</reference>
<dbReference type="GO" id="GO:0005634">
    <property type="term" value="C:nucleus"/>
    <property type="evidence" value="ECO:0007669"/>
    <property type="project" value="UniProtKB-SubCell"/>
</dbReference>
<sequence>ESVKSPGTVRRLSAGDTERNEVFARKSAISESSSSEEEQEPKREEKIVKERKKVANVKKQSTVVTETVLETNTTTKRPPKKKSKKKENANETNATNESNLTEEDINEIDMEILKAIGKIKKQKQKASADRIVNILKTQKDTFDEFKSRESIDRIFQHAVDKGLIATCVGTTGVLAYKELGVAIPIVARIAGRKSSMQASTPLTPKTTSFDTPNSQTKQSTATKSAPKPMLPVIPTKQPKSRVDKKVVQSAAGDAPTFSPLSESLALKPLPSAKKRKSVEDAKTPVAKKSKASKSTAKSPSHNSDAAITPKKSDVVSPMMSPSRKTQTCGLCKQDSSKDELISCSVCNLCGHASCLGCSKELFERIKKSVDWQCPNCKTCSICNQRDDGSIDLLICKVCDKGFHKNCVKLGNSSPPLSLTISWLCDDCKHPKPEPQQKSETSSVPKSPSRVSKKNSLSTSCSKKEPKMQESRLQNVLTTKSKEKDKNDNRSDNKARVQKPETDSSSSDSDSDVNDVYEYDENSKSSDFLNSLSLDQSGNSENPKLRGLYDGLSKFFTPTNKRKSRNSYLTAEQLLEQEQLEQQQELMNNINNVDMSDDDEKRRKEEHEKEESKTLQKVSPKNTKSSVKPKRKSKSKTKKEDEATVSSLDDDDDDDESDAKLTIDEGKRKAAKPDVTTPLTSRKDSRSAAKNKSNKDSKMKSKEKSPLKVKEKAKIEKSRASKKIEETPKIVKDKSTKKVVERSKPSTKKKPSKPFVIEDESEDEKSEKEENEEEVEEKPPRSSRKTESPKKDTKRTRPQRTINTPRTLSPSPIKRSSVSLSSAAKKKRQSSTAPTTPTGATVVASKAATTVSPPIRTLPTGVTEVDKKLFKEAQESAEKLFATHICTPLKQKPHALSTSHEKEKKGAKEQKGKDNKDKEHKEKEKDVTPTLRCPASIEFGEYEIETWYSSPYPQEYARLHKLFICEFCLKYMKSRPILDRHRSKCGRFHPPATEIYRTDHNVGNENVQLSVFEVDGLISKIYCQNLCLLAKLFLDHKTLYYDVEPFLFYVLTRNDNKGCHLVGYFSKEKHCAQKYNVSCIMTLPVYQRHGYGRFLIEFSYLLSRKEGLAGTPEKPLSDLGKISYQSFWKSSILKFIKEKPCTTIEEISKATGMNVHDIAATLQHFNMIHYSTDENGAPKYEIKVKNDLLGCLDRKKISVDEDSLRWTPLIPPNSVSSHDDDEEIAVETTNAITENSIDTKSGPIGPAASPFKPQATNTAKADEESSRTSSKKKKRRRRWNKTGYNGNRKKRKTTKNDDSTNKQKRGKEDICDDDSQFTSNTNDELKDFDESSQQSQQALSQHTQEEGSTTEEETEEEIISAMPKHSEKEEVNGDVKESETDDKQEDGDSNHEKMDEDQKSDTKEDEEELQSTQLDENIDQNVNGETNEKEKDDENRSVQEVDNNQERSGEKEEIDKEGDSLEKETDDNKKESNENEKSNKVDEKEHSNCEQQRNDTVVENIPTADNSSPIASDLQSLSSTAKLATQHVPSPQHAQPSPATSREAQSSHHWPSSTSATRHWPSASQHWQSPTSQQWQTPPTAQHWQSSPNQWNQINHCNIRAPPTPQMSWNTSTSQRLAVPTPPPPHPLTQVPNPQWNQVNQARNMRPPAPPMSWNPSTPQRSLSQPSQSSTPQRLAVPPTSHSPLTQVPNPQWNQASQSRNMRLPPAQIGWNPPTPQRSLSQPSQASTPQRLAVPTPPTHLPISQVRNPPQWSQSSQNVPVNPPHSIQGHSFPIFEHLYFLSNYDYPT</sequence>
<feature type="region of interest" description="Disordered" evidence="17">
    <location>
        <begin position="890"/>
        <end position="927"/>
    </location>
</feature>
<dbReference type="SMART" id="SM00249">
    <property type="entry name" value="PHD"/>
    <property type="match status" value="2"/>
</dbReference>
<dbReference type="InterPro" id="IPR001841">
    <property type="entry name" value="Znf_RING"/>
</dbReference>
<evidence type="ECO:0000256" key="15">
    <source>
        <dbReference type="PIRSR" id="PIRSR602717-51"/>
    </source>
</evidence>
<keyword evidence="13" id="KW-0007">Acetylation</keyword>
<evidence type="ECO:0000256" key="11">
    <source>
        <dbReference type="ARBA" id="ARBA00022843"/>
    </source>
</evidence>
<feature type="domain" description="SAMD1-like winged helix (WH)" evidence="21">
    <location>
        <begin position="100"/>
        <end position="182"/>
    </location>
</feature>
<feature type="compositionally biased region" description="Polar residues" evidence="17">
    <location>
        <begin position="1679"/>
        <end position="1700"/>
    </location>
</feature>
<evidence type="ECO:0000256" key="6">
    <source>
        <dbReference type="ARBA" id="ARBA00022553"/>
    </source>
</evidence>
<feature type="compositionally biased region" description="Low complexity" evidence="17">
    <location>
        <begin position="441"/>
        <end position="455"/>
    </location>
</feature>
<dbReference type="InterPro" id="IPR040706">
    <property type="entry name" value="Zf-MYST"/>
</dbReference>
<feature type="compositionally biased region" description="Basic and acidic residues" evidence="17">
    <location>
        <begin position="1425"/>
        <end position="1487"/>
    </location>
</feature>
<dbReference type="FunFam" id="3.40.630.30:FF:000001">
    <property type="entry name" value="Histone acetyltransferase"/>
    <property type="match status" value="1"/>
</dbReference>
<protein>
    <recommendedName>
        <fullName evidence="3">histone acetyltransferase</fullName>
        <ecNumber evidence="3">2.3.1.48</ecNumber>
    </recommendedName>
</protein>
<feature type="region of interest" description="Disordered" evidence="17">
    <location>
        <begin position="431"/>
        <end position="855"/>
    </location>
</feature>
<keyword evidence="23" id="KW-1185">Reference proteome</keyword>
<evidence type="ECO:0000256" key="8">
    <source>
        <dbReference type="ARBA" id="ARBA00022723"/>
    </source>
</evidence>
<feature type="compositionally biased region" description="Basic and acidic residues" evidence="17">
    <location>
        <begin position="776"/>
        <end position="790"/>
    </location>
</feature>
<feature type="compositionally biased region" description="Low complexity" evidence="17">
    <location>
        <begin position="813"/>
        <end position="822"/>
    </location>
</feature>
<keyword evidence="9 16" id="KW-0863">Zinc-finger</keyword>
<evidence type="ECO:0000313" key="23">
    <source>
        <dbReference type="Proteomes" id="UP000288716"/>
    </source>
</evidence>
<dbReference type="GO" id="GO:0040029">
    <property type="term" value="P:epigenetic regulation of gene expression"/>
    <property type="evidence" value="ECO:0007669"/>
    <property type="project" value="UniProtKB-ARBA"/>
</dbReference>
<dbReference type="InterPro" id="IPR001965">
    <property type="entry name" value="Znf_PHD"/>
</dbReference>
<dbReference type="GO" id="GO:0070776">
    <property type="term" value="C:MOZ/MORF histone acetyltransferase complex"/>
    <property type="evidence" value="ECO:0007669"/>
    <property type="project" value="TreeGrafter"/>
</dbReference>
<dbReference type="InterPro" id="IPR048589">
    <property type="entry name" value="SAMD1-like_WH"/>
</dbReference>
<evidence type="ECO:0000256" key="12">
    <source>
        <dbReference type="ARBA" id="ARBA00022853"/>
    </source>
</evidence>
<feature type="region of interest" description="Disordered" evidence="17">
    <location>
        <begin position="1229"/>
        <end position="1759"/>
    </location>
</feature>
<name>A0A443SL44_9ACAR</name>
<keyword evidence="4" id="KW-0678">Repressor</keyword>
<feature type="domain" description="PHD-type" evidence="18">
    <location>
        <begin position="376"/>
        <end position="430"/>
    </location>
</feature>
<gene>
    <name evidence="22" type="ORF">B4U80_04248</name>
</gene>
<feature type="compositionally biased region" description="Acidic residues" evidence="17">
    <location>
        <begin position="508"/>
        <end position="519"/>
    </location>
</feature>
<evidence type="ECO:0000256" key="3">
    <source>
        <dbReference type="ARBA" id="ARBA00013184"/>
    </source>
</evidence>
<dbReference type="SMART" id="SM00184">
    <property type="entry name" value="RING"/>
    <property type="match status" value="2"/>
</dbReference>